<dbReference type="EMBL" id="CP100390">
    <property type="protein sequence ID" value="UZE96008.1"/>
    <property type="molecule type" value="Genomic_DNA"/>
</dbReference>
<accession>A0ABY6N1L6</accession>
<name>A0ABY6N1L6_9ALTE</name>
<feature type="compositionally biased region" description="Basic residues" evidence="1">
    <location>
        <begin position="19"/>
        <end position="34"/>
    </location>
</feature>
<sequence length="181" mass="20531">MSGSLQDQLLNMGLANKKQAQKAKKEAKKAKNAKKAGQLPDELLAAEQQAEAAREAQLKRDKELNQRQKEEKEKRAAEAEIKQLIDSNTVEIPKKDSDIAYNFVQGTQVKKLYVNKELQTKLMKGLLSIAIYGDSHRLVPTEIAERIHKRDPDMAICIEQKEDIDPDDPYAGYEVPDDLMW</sequence>
<organism evidence="2 3">
    <name type="scientific">Alkalimarinus alittae</name>
    <dbReference type="NCBI Taxonomy" id="2961619"/>
    <lineage>
        <taxon>Bacteria</taxon>
        <taxon>Pseudomonadati</taxon>
        <taxon>Pseudomonadota</taxon>
        <taxon>Gammaproteobacteria</taxon>
        <taxon>Alteromonadales</taxon>
        <taxon>Alteromonadaceae</taxon>
        <taxon>Alkalimarinus</taxon>
    </lineage>
</organism>
<gene>
    <name evidence="2" type="ORF">NKI27_18485</name>
</gene>
<feature type="region of interest" description="Disordered" evidence="1">
    <location>
        <begin position="1"/>
        <end position="75"/>
    </location>
</feature>
<proteinExistence type="predicted"/>
<feature type="compositionally biased region" description="Basic and acidic residues" evidence="1">
    <location>
        <begin position="52"/>
        <end position="75"/>
    </location>
</feature>
<dbReference type="Pfam" id="PF09831">
    <property type="entry name" value="DUF2058"/>
    <property type="match status" value="1"/>
</dbReference>
<protein>
    <submittedName>
        <fullName evidence="2">DUF2058 domain-containing protein</fullName>
    </submittedName>
</protein>
<dbReference type="RefSeq" id="WP_265047493.1">
    <property type="nucleotide sequence ID" value="NZ_CP100390.1"/>
</dbReference>
<evidence type="ECO:0000313" key="3">
    <source>
        <dbReference type="Proteomes" id="UP001163739"/>
    </source>
</evidence>
<dbReference type="Proteomes" id="UP001163739">
    <property type="component" value="Chromosome"/>
</dbReference>
<evidence type="ECO:0000313" key="2">
    <source>
        <dbReference type="EMBL" id="UZE96008.1"/>
    </source>
</evidence>
<reference evidence="2" key="1">
    <citation type="submission" date="2022-06" db="EMBL/GenBank/DDBJ databases">
        <title>Alkalimarinus sp. nov., isolated from gut of a Alitta virens.</title>
        <authorList>
            <person name="Yang A.I."/>
            <person name="Shin N.-R."/>
        </authorList>
    </citation>
    <scope>NUCLEOTIDE SEQUENCE</scope>
    <source>
        <strain evidence="2">A2M4</strain>
    </source>
</reference>
<dbReference type="InterPro" id="IPR018636">
    <property type="entry name" value="DUF2058"/>
</dbReference>
<evidence type="ECO:0000256" key="1">
    <source>
        <dbReference type="SAM" id="MobiDB-lite"/>
    </source>
</evidence>
<feature type="compositionally biased region" description="Low complexity" evidence="1">
    <location>
        <begin position="35"/>
        <end position="51"/>
    </location>
</feature>
<keyword evidence="3" id="KW-1185">Reference proteome</keyword>